<dbReference type="EMBL" id="AP018203">
    <property type="protein sequence ID" value="BAY58455.1"/>
    <property type="molecule type" value="Genomic_DNA"/>
</dbReference>
<sequence>MGEFFGSSLEIGLEAMIGQDCRMILLDAPSIESNPGVQEIVNLERPETGAYSRKTIASPTATFDSGQDRAEVPGLSATFTVASNQPTLTFNAIALLADTSTWANKLIDSLNAAMNRITLSSHGLSDGDLVSLTADTGGTVPTELVGLLLTVTNATTNDFQLSDEDGVIDFGGTGILPVRVRNCQGRLVYAEQLSAQQILPGESRTITLFPTLGRSTANLTNP</sequence>
<gene>
    <name evidence="1" type="ORF">NIES2135_53280</name>
</gene>
<dbReference type="Proteomes" id="UP000217895">
    <property type="component" value="Chromosome"/>
</dbReference>
<evidence type="ECO:0000313" key="1">
    <source>
        <dbReference type="EMBL" id="BAY58455.1"/>
    </source>
</evidence>
<evidence type="ECO:0000313" key="2">
    <source>
        <dbReference type="Proteomes" id="UP000217895"/>
    </source>
</evidence>
<keyword evidence="2" id="KW-1185">Reference proteome</keyword>
<name>A0A1Z4JNW6_LEPBY</name>
<dbReference type="AlphaFoldDB" id="A0A1Z4JNW6"/>
<protein>
    <submittedName>
        <fullName evidence="1">Uncharacterized protein</fullName>
    </submittedName>
</protein>
<organism evidence="1 2">
    <name type="scientific">Leptolyngbya boryana NIES-2135</name>
    <dbReference type="NCBI Taxonomy" id="1973484"/>
    <lineage>
        <taxon>Bacteria</taxon>
        <taxon>Bacillati</taxon>
        <taxon>Cyanobacteriota</taxon>
        <taxon>Cyanophyceae</taxon>
        <taxon>Leptolyngbyales</taxon>
        <taxon>Leptolyngbyaceae</taxon>
        <taxon>Leptolyngbya group</taxon>
        <taxon>Leptolyngbya</taxon>
    </lineage>
</organism>
<reference evidence="1 2" key="1">
    <citation type="submission" date="2017-06" db="EMBL/GenBank/DDBJ databases">
        <title>Genome sequencing of cyanobaciteial culture collection at National Institute for Environmental Studies (NIES).</title>
        <authorList>
            <person name="Hirose Y."/>
            <person name="Shimura Y."/>
            <person name="Fujisawa T."/>
            <person name="Nakamura Y."/>
            <person name="Kawachi M."/>
        </authorList>
    </citation>
    <scope>NUCLEOTIDE SEQUENCE [LARGE SCALE GENOMIC DNA]</scope>
    <source>
        <strain evidence="1 2">NIES-2135</strain>
    </source>
</reference>
<accession>A0A1Z4JNW6</accession>
<proteinExistence type="predicted"/>